<accession>A0A0F5FU74</accession>
<dbReference type="STRING" id="443610.VE25_07475"/>
<dbReference type="RefSeq" id="WP_046107973.1">
    <property type="nucleotide sequence ID" value="NZ_JZEX01000081.1"/>
</dbReference>
<dbReference type="OrthoDB" id="9973274at2"/>
<protein>
    <submittedName>
        <fullName evidence="1">Uncharacterized protein</fullName>
    </submittedName>
</protein>
<keyword evidence="2" id="KW-1185">Reference proteome</keyword>
<reference evidence="1 2" key="1">
    <citation type="submission" date="2015-03" db="EMBL/GenBank/DDBJ databases">
        <authorList>
            <person name="Hassan Y.I."/>
            <person name="Lepp D."/>
            <person name="Li X.-Z."/>
            <person name="Zhou T."/>
        </authorList>
    </citation>
    <scope>NUCLEOTIDE SEQUENCE [LARGE SCALE GENOMIC DNA]</scope>
    <source>
        <strain evidence="1 2">BD-c194</strain>
    </source>
</reference>
<evidence type="ECO:0000313" key="2">
    <source>
        <dbReference type="Proteomes" id="UP000033632"/>
    </source>
</evidence>
<proteinExistence type="predicted"/>
<gene>
    <name evidence="1" type="ORF">VE25_07475</name>
</gene>
<comment type="caution">
    <text evidence="1">The sequence shown here is derived from an EMBL/GenBank/DDBJ whole genome shotgun (WGS) entry which is preliminary data.</text>
</comment>
<sequence length="61" mass="6836">MTGIASPSLDTIKTAANWLADNWEEVRLLSQTALLRERYGLGFNDAVKAMAEAKRIREGRE</sequence>
<dbReference type="AlphaFoldDB" id="A0A0F5FU74"/>
<dbReference type="Proteomes" id="UP000033632">
    <property type="component" value="Unassembled WGS sequence"/>
</dbReference>
<evidence type="ECO:0000313" key="1">
    <source>
        <dbReference type="EMBL" id="KKB12383.1"/>
    </source>
</evidence>
<organism evidence="1 2">
    <name type="scientific">Devosia geojensis</name>
    <dbReference type="NCBI Taxonomy" id="443610"/>
    <lineage>
        <taxon>Bacteria</taxon>
        <taxon>Pseudomonadati</taxon>
        <taxon>Pseudomonadota</taxon>
        <taxon>Alphaproteobacteria</taxon>
        <taxon>Hyphomicrobiales</taxon>
        <taxon>Devosiaceae</taxon>
        <taxon>Devosia</taxon>
    </lineage>
</organism>
<name>A0A0F5FU74_9HYPH</name>
<dbReference type="EMBL" id="JZEX01000081">
    <property type="protein sequence ID" value="KKB12383.1"/>
    <property type="molecule type" value="Genomic_DNA"/>
</dbReference>
<dbReference type="PATRIC" id="fig|443610.3.peg.4062"/>